<reference evidence="13" key="2">
    <citation type="submission" date="2021-04" db="EMBL/GenBank/DDBJ databases">
        <authorList>
            <person name="Gilroy R."/>
        </authorList>
    </citation>
    <scope>NUCLEOTIDE SEQUENCE</scope>
    <source>
        <strain evidence="13">CHK191-13928</strain>
    </source>
</reference>
<evidence type="ECO:0000256" key="5">
    <source>
        <dbReference type="ARBA" id="ARBA00023027"/>
    </source>
</evidence>
<feature type="binding site" evidence="9">
    <location>
        <begin position="111"/>
        <end position="112"/>
    </location>
    <ligand>
        <name>NAD(+)</name>
        <dbReference type="ChEBI" id="CHEBI:57540"/>
    </ligand>
</feature>
<dbReference type="PANTHER" id="PTHR37480:SF1">
    <property type="entry name" value="ENOYL-[ACYL-CARRIER-PROTEIN] REDUCTASE [NADH]"/>
    <property type="match status" value="1"/>
</dbReference>
<feature type="active site" description="Proton donor" evidence="9">
    <location>
        <position position="234"/>
    </location>
</feature>
<protein>
    <recommendedName>
        <fullName evidence="9">Trans-2-enoyl-CoA reductase [NADH]</fullName>
        <shortName evidence="9">TER</shortName>
        <ecNumber evidence="9">1.3.1.44</ecNumber>
    </recommendedName>
</protein>
<dbReference type="NCBIfam" id="NF043048">
    <property type="entry name" value="EnoyACPredFabV"/>
    <property type="match status" value="1"/>
</dbReference>
<dbReference type="Pfam" id="PF07055">
    <property type="entry name" value="Eno-Rase_FAD_bd"/>
    <property type="match status" value="1"/>
</dbReference>
<comment type="function">
    <text evidence="9">Involved in the fatty acid synthesis (FAS II). Catalyzes the reduction of a carbon-carbon double bond in an enoyl moiety that is covalently linked to a coenzyme A (CoA).</text>
</comment>
<comment type="caution">
    <text evidence="13">The sequence shown here is derived from an EMBL/GenBank/DDBJ whole genome shotgun (WGS) entry which is preliminary data.</text>
</comment>
<accession>A0A9D1WTX4</accession>
<evidence type="ECO:0000313" key="13">
    <source>
        <dbReference type="EMBL" id="HIX67148.1"/>
    </source>
</evidence>
<keyword evidence="6 9" id="KW-0443">Lipid metabolism</keyword>
<dbReference type="PANTHER" id="PTHR37480">
    <property type="entry name" value="ENOYL-[ACYL-CARRIER-PROTEIN] REDUCTASE [NADH]"/>
    <property type="match status" value="1"/>
</dbReference>
<evidence type="ECO:0000256" key="3">
    <source>
        <dbReference type="ARBA" id="ARBA00022832"/>
    </source>
</evidence>
<name>A0A9D1WTX4_9FIRM</name>
<keyword evidence="2 9" id="KW-0444">Lipid biosynthesis</keyword>
<comment type="subunit">
    <text evidence="1 9">Monomer.</text>
</comment>
<evidence type="ECO:0000256" key="8">
    <source>
        <dbReference type="ARBA" id="ARBA00048302"/>
    </source>
</evidence>
<keyword evidence="5 9" id="KW-0520">NAD</keyword>
<dbReference type="GO" id="GO:0051287">
    <property type="term" value="F:NAD binding"/>
    <property type="evidence" value="ECO:0007669"/>
    <property type="project" value="UniProtKB-UniRule"/>
</dbReference>
<dbReference type="GO" id="GO:0050343">
    <property type="term" value="F:trans-2-enoyl-CoA reductase (NADH) activity"/>
    <property type="evidence" value="ECO:0007669"/>
    <property type="project" value="UniProtKB-UniRule"/>
</dbReference>
<proteinExistence type="inferred from homology"/>
<feature type="domain" description="Enoyl reductase FAD binding" evidence="10">
    <location>
        <begin position="322"/>
        <end position="385"/>
    </location>
</feature>
<keyword evidence="7 9" id="KW-0275">Fatty acid biosynthesis</keyword>
<evidence type="ECO:0000259" key="12">
    <source>
        <dbReference type="Pfam" id="PF12242"/>
    </source>
</evidence>
<comment type="similarity">
    <text evidence="9">Belongs to the TER reductase family.</text>
</comment>
<keyword evidence="4 9" id="KW-0560">Oxidoreductase</keyword>
<feature type="binding site" evidence="9">
    <location>
        <position position="224"/>
    </location>
    <ligand>
        <name>substrate</name>
    </ligand>
</feature>
<dbReference type="EMBL" id="DXEM01000010">
    <property type="protein sequence ID" value="HIX67148.1"/>
    <property type="molecule type" value="Genomic_DNA"/>
</dbReference>
<dbReference type="InterPro" id="IPR024910">
    <property type="entry name" value="Enoyl-CoA_Rdtase_cat_dom"/>
</dbReference>
<dbReference type="Pfam" id="PF12241">
    <property type="entry name" value="Enoyl_reductase"/>
    <property type="match status" value="1"/>
</dbReference>
<evidence type="ECO:0000256" key="6">
    <source>
        <dbReference type="ARBA" id="ARBA00023098"/>
    </source>
</evidence>
<dbReference type="InterPro" id="IPR024906">
    <property type="entry name" value="Eno_Rdtase_FAD-bd_dom"/>
</dbReference>
<evidence type="ECO:0000259" key="11">
    <source>
        <dbReference type="Pfam" id="PF12241"/>
    </source>
</evidence>
<evidence type="ECO:0000256" key="9">
    <source>
        <dbReference type="HAMAP-Rule" id="MF_01838"/>
    </source>
</evidence>
<feature type="binding site" evidence="9">
    <location>
        <begin position="272"/>
        <end position="274"/>
    </location>
    <ligand>
        <name>NAD(+)</name>
        <dbReference type="ChEBI" id="CHEBI:57540"/>
    </ligand>
</feature>
<dbReference type="GO" id="GO:0006633">
    <property type="term" value="P:fatty acid biosynthetic process"/>
    <property type="evidence" value="ECO:0007669"/>
    <property type="project" value="UniProtKB-UniRule"/>
</dbReference>
<dbReference type="EC" id="1.3.1.44" evidence="9"/>
<gene>
    <name evidence="9" type="primary">fabV</name>
    <name evidence="13" type="ORF">H9735_03355</name>
</gene>
<dbReference type="InterPro" id="IPR050048">
    <property type="entry name" value="FabV-like_NADH_b"/>
</dbReference>
<evidence type="ECO:0000313" key="14">
    <source>
        <dbReference type="Proteomes" id="UP000886721"/>
    </source>
</evidence>
<dbReference type="HAMAP" id="MF_01838">
    <property type="entry name" value="FabV_reductase"/>
    <property type="match status" value="1"/>
</dbReference>
<dbReference type="Proteomes" id="UP000886721">
    <property type="component" value="Unassembled WGS sequence"/>
</dbReference>
<feature type="binding site" evidence="9">
    <location>
        <begin position="74"/>
        <end position="75"/>
    </location>
    <ligand>
        <name>NAD(+)</name>
        <dbReference type="ChEBI" id="CHEBI:57540"/>
    </ligand>
</feature>
<evidence type="ECO:0000256" key="4">
    <source>
        <dbReference type="ARBA" id="ARBA00023002"/>
    </source>
</evidence>
<dbReference type="AlphaFoldDB" id="A0A9D1WTX4"/>
<comment type="catalytic activity">
    <reaction evidence="8 9">
        <text>a 2,3-saturated acyl-CoA + NAD(+) = a (2E)-enoyl-CoA + NADH + H(+)</text>
        <dbReference type="Rhea" id="RHEA:18177"/>
        <dbReference type="ChEBI" id="CHEBI:15378"/>
        <dbReference type="ChEBI" id="CHEBI:57540"/>
        <dbReference type="ChEBI" id="CHEBI:57945"/>
        <dbReference type="ChEBI" id="CHEBI:58856"/>
        <dbReference type="ChEBI" id="CHEBI:65111"/>
        <dbReference type="EC" id="1.3.1.44"/>
    </reaction>
</comment>
<reference evidence="13" key="1">
    <citation type="journal article" date="2021" name="PeerJ">
        <title>Extensive microbial diversity within the chicken gut microbiome revealed by metagenomics and culture.</title>
        <authorList>
            <person name="Gilroy R."/>
            <person name="Ravi A."/>
            <person name="Getino M."/>
            <person name="Pursley I."/>
            <person name="Horton D.L."/>
            <person name="Alikhan N.F."/>
            <person name="Baker D."/>
            <person name="Gharbi K."/>
            <person name="Hall N."/>
            <person name="Watson M."/>
            <person name="Adriaenssens E.M."/>
            <person name="Foster-Nyarko E."/>
            <person name="Jarju S."/>
            <person name="Secka A."/>
            <person name="Antonio M."/>
            <person name="Oren A."/>
            <person name="Chaudhuri R.R."/>
            <person name="La Ragione R."/>
            <person name="Hildebrand F."/>
            <person name="Pallen M.J."/>
        </authorList>
    </citation>
    <scope>NUCLEOTIDE SEQUENCE</scope>
    <source>
        <strain evidence="13">CHK191-13928</strain>
    </source>
</reference>
<evidence type="ECO:0000259" key="10">
    <source>
        <dbReference type="Pfam" id="PF07055"/>
    </source>
</evidence>
<dbReference type="Pfam" id="PF12242">
    <property type="entry name" value="Eno-Rase_NADH_b"/>
    <property type="match status" value="1"/>
</dbReference>
<feature type="site" description="Plays an important role in discriminating NADH against NADPH" evidence="9">
    <location>
        <position position="75"/>
    </location>
</feature>
<sequence>MIIAPKVRDFLCLTAHPEGCKKNVQKQIEYVRSHGEIEGNAKKVLVIGGSTGYGLASRIVAAFGCGADTLSIMFERTAKGKRTATPGWYNTAAFEEFAQAEGKYAKTINGDAFSKEIKDQTIETIRKDFGKVDVVIYSLAAPRRTAPDGVTYNSVLKTTGEDFTNKNLNLKDNTVELKTIPAATEEEVEATVKVMGGEDWKLWMEALSEADVLSENAVTVAYSYIGSELTYPIYFEGTIGAAKKDLHKTADDITEALKDKGVKAYISVNKGLVTQASAAIPIVPLYMSLLYKVMKEKDLHEGCIEQMERLFEEKKLLTDAQTDENGWIRLDDWELRDEVQDEVKRRWEVVDTDNIQEYGDIEGYWDDFYQMFGFREEGVDYDADVDPAVVIPSLEA</sequence>
<feature type="domain" description="Trans-2-enoyl-CoA reductase catalytic" evidence="11">
    <location>
        <begin position="82"/>
        <end position="314"/>
    </location>
</feature>
<feature type="binding site" evidence="9">
    <location>
        <begin position="48"/>
        <end position="53"/>
    </location>
    <ligand>
        <name>NAD(+)</name>
        <dbReference type="ChEBI" id="CHEBI:57540"/>
    </ligand>
</feature>
<dbReference type="GO" id="GO:0004318">
    <property type="term" value="F:enoyl-[acyl-carrier-protein] reductase (NADH) activity"/>
    <property type="evidence" value="ECO:0007669"/>
    <property type="project" value="TreeGrafter"/>
</dbReference>
<evidence type="ECO:0000256" key="2">
    <source>
        <dbReference type="ARBA" id="ARBA00022516"/>
    </source>
</evidence>
<dbReference type="NCBIfam" id="NF010177">
    <property type="entry name" value="PRK13656.1"/>
    <property type="match status" value="1"/>
</dbReference>
<dbReference type="InterPro" id="IPR010758">
    <property type="entry name" value="Trans-2-enoyl-CoA_reductase"/>
</dbReference>
<evidence type="ECO:0000256" key="1">
    <source>
        <dbReference type="ARBA" id="ARBA00011245"/>
    </source>
</evidence>
<organism evidence="13 14">
    <name type="scientific">Candidatus Anaerostipes excrementavium</name>
    <dbReference type="NCBI Taxonomy" id="2838463"/>
    <lineage>
        <taxon>Bacteria</taxon>
        <taxon>Bacillati</taxon>
        <taxon>Bacillota</taxon>
        <taxon>Clostridia</taxon>
        <taxon>Lachnospirales</taxon>
        <taxon>Lachnospiraceae</taxon>
        <taxon>Anaerostipes</taxon>
    </lineage>
</organism>
<feature type="binding site" evidence="9">
    <location>
        <begin position="139"/>
        <end position="140"/>
    </location>
    <ligand>
        <name>NAD(+)</name>
        <dbReference type="ChEBI" id="CHEBI:57540"/>
    </ligand>
</feature>
<dbReference type="Gene3D" id="3.40.50.720">
    <property type="entry name" value="NAD(P)-binding Rossmann-like Domain"/>
    <property type="match status" value="1"/>
</dbReference>
<comment type="pathway">
    <text evidence="9">Lipid metabolism; fatty acid biosynthesis.</text>
</comment>
<keyword evidence="3 9" id="KW-0276">Fatty acid metabolism</keyword>
<feature type="binding site" evidence="9">
    <location>
        <position position="243"/>
    </location>
    <ligand>
        <name>NAD(+)</name>
        <dbReference type="ChEBI" id="CHEBI:57540"/>
    </ligand>
</feature>
<feature type="domain" description="Trans-2-enoyl-CoA reductase-like NAD(P)H binding" evidence="12">
    <location>
        <begin position="2"/>
        <end position="79"/>
    </location>
</feature>
<evidence type="ECO:0000256" key="7">
    <source>
        <dbReference type="ARBA" id="ARBA00023160"/>
    </source>
</evidence>